<dbReference type="GO" id="GO:0003700">
    <property type="term" value="F:DNA-binding transcription factor activity"/>
    <property type="evidence" value="ECO:0007669"/>
    <property type="project" value="InterPro"/>
</dbReference>
<evidence type="ECO:0000313" key="3">
    <source>
        <dbReference type="Proteomes" id="UP000186940"/>
    </source>
</evidence>
<proteinExistence type="predicted"/>
<feature type="domain" description="HTH arsR-type" evidence="1">
    <location>
        <begin position="90"/>
        <end position="124"/>
    </location>
</feature>
<dbReference type="Proteomes" id="UP000186940">
    <property type="component" value="Unassembled WGS sequence"/>
</dbReference>
<dbReference type="InterPro" id="IPR036390">
    <property type="entry name" value="WH_DNA-bd_sf"/>
</dbReference>
<comment type="caution">
    <text evidence="2">The sequence shown here is derived from an EMBL/GenBank/DDBJ whole genome shotgun (WGS) entry which is preliminary data.</text>
</comment>
<dbReference type="AlphaFoldDB" id="A0A1F2P8L5"/>
<accession>A0A1F2P8L5</accession>
<dbReference type="SUPFAM" id="SSF46785">
    <property type="entry name" value="Winged helix' DNA-binding domain"/>
    <property type="match status" value="1"/>
</dbReference>
<name>A0A1F2P8L5_9EURY</name>
<dbReference type="Pfam" id="PF01022">
    <property type="entry name" value="HTH_5"/>
    <property type="match status" value="1"/>
</dbReference>
<keyword evidence="3" id="KW-1185">Reference proteome</keyword>
<dbReference type="InterPro" id="IPR001845">
    <property type="entry name" value="HTH_ArsR_DNA-bd_dom"/>
</dbReference>
<dbReference type="CDD" id="cd00090">
    <property type="entry name" value="HTH_ARSR"/>
    <property type="match status" value="1"/>
</dbReference>
<organism evidence="2 3">
    <name type="scientific">Candidatus Syntropharchaeum caldarium</name>
    <dbReference type="NCBI Taxonomy" id="1838285"/>
    <lineage>
        <taxon>Archaea</taxon>
        <taxon>Methanobacteriati</taxon>
        <taxon>Methanobacteriota</taxon>
        <taxon>Stenosarchaea group</taxon>
        <taxon>Methanomicrobia</taxon>
        <taxon>Methanosarcinales</taxon>
        <taxon>ANME-2 cluster</taxon>
        <taxon>Candidatus Syntropharchaeum</taxon>
    </lineage>
</organism>
<dbReference type="EMBL" id="LYOS01000004">
    <property type="protein sequence ID" value="OFV67578.1"/>
    <property type="molecule type" value="Genomic_DNA"/>
</dbReference>
<dbReference type="InterPro" id="IPR011991">
    <property type="entry name" value="ArsR-like_HTH"/>
</dbReference>
<sequence>MAADKKKVKLKVTSGGKKAIRPKDDPTAAARGLIKKLYSDPIPERADGLDRIYSKEVLEGYDAFMERFGIEDPNVAIREFHRRYADIINNPTRREILKALMDGDRTFDELHEITGIDQDELKHQIVMLDFCVDELKRGDEIYYHLSKIGRIIENF</sequence>
<evidence type="ECO:0000313" key="2">
    <source>
        <dbReference type="EMBL" id="OFV67578.1"/>
    </source>
</evidence>
<dbReference type="InterPro" id="IPR036388">
    <property type="entry name" value="WH-like_DNA-bd_sf"/>
</dbReference>
<dbReference type="STRING" id="1838285.SCAL_001496"/>
<dbReference type="Gene3D" id="1.10.10.10">
    <property type="entry name" value="Winged helix-like DNA-binding domain superfamily/Winged helix DNA-binding domain"/>
    <property type="match status" value="1"/>
</dbReference>
<protein>
    <submittedName>
        <fullName evidence="2">Bacterial regulatory protein, ArsR domain protein</fullName>
    </submittedName>
</protein>
<gene>
    <name evidence="2" type="ORF">SCAL_001496</name>
</gene>
<reference evidence="2" key="1">
    <citation type="submission" date="2016-05" db="EMBL/GenBank/DDBJ databases">
        <title>Microbial consortia oxidize butane by reversing methanogenesis.</title>
        <authorList>
            <person name="Laso-Perez R."/>
            <person name="Richter M."/>
            <person name="Wegener G."/>
            <person name="Musat F."/>
        </authorList>
    </citation>
    <scope>NUCLEOTIDE SEQUENCE [LARGE SCALE GENOMIC DNA]</scope>
    <source>
        <strain evidence="2">BOX2</strain>
    </source>
</reference>
<evidence type="ECO:0000259" key="1">
    <source>
        <dbReference type="Pfam" id="PF01022"/>
    </source>
</evidence>